<dbReference type="PROSITE" id="PS50181">
    <property type="entry name" value="FBOX"/>
    <property type="match status" value="1"/>
</dbReference>
<dbReference type="InterPro" id="IPR017451">
    <property type="entry name" value="F-box-assoc_interact_dom"/>
</dbReference>
<organism evidence="2 3">
    <name type="scientific">Penstemon smallii</name>
    <dbReference type="NCBI Taxonomy" id="265156"/>
    <lineage>
        <taxon>Eukaryota</taxon>
        <taxon>Viridiplantae</taxon>
        <taxon>Streptophyta</taxon>
        <taxon>Embryophyta</taxon>
        <taxon>Tracheophyta</taxon>
        <taxon>Spermatophyta</taxon>
        <taxon>Magnoliopsida</taxon>
        <taxon>eudicotyledons</taxon>
        <taxon>Gunneridae</taxon>
        <taxon>Pentapetalae</taxon>
        <taxon>asterids</taxon>
        <taxon>lamiids</taxon>
        <taxon>Lamiales</taxon>
        <taxon>Plantaginaceae</taxon>
        <taxon>Cheloneae</taxon>
        <taxon>Penstemon</taxon>
    </lineage>
</organism>
<dbReference type="Gene3D" id="1.20.1280.50">
    <property type="match status" value="1"/>
</dbReference>
<dbReference type="InterPro" id="IPR001810">
    <property type="entry name" value="F-box_dom"/>
</dbReference>
<dbReference type="InterPro" id="IPR050796">
    <property type="entry name" value="SCF_F-box_component"/>
</dbReference>
<dbReference type="SUPFAM" id="SSF81383">
    <property type="entry name" value="F-box domain"/>
    <property type="match status" value="1"/>
</dbReference>
<dbReference type="Pfam" id="PF00646">
    <property type="entry name" value="F-box"/>
    <property type="match status" value="1"/>
</dbReference>
<dbReference type="AlphaFoldDB" id="A0ABD3TAV2"/>
<evidence type="ECO:0000259" key="1">
    <source>
        <dbReference type="PROSITE" id="PS50181"/>
    </source>
</evidence>
<reference evidence="2 3" key="1">
    <citation type="submission" date="2024-12" db="EMBL/GenBank/DDBJ databases">
        <title>The unique morphological basis and parallel evolutionary history of personate flowers in Penstemon.</title>
        <authorList>
            <person name="Depatie T.H."/>
            <person name="Wessinger C.A."/>
        </authorList>
    </citation>
    <scope>NUCLEOTIDE SEQUENCE [LARGE SCALE GENOMIC DNA]</scope>
    <source>
        <strain evidence="2">WTNN_2</strain>
        <tissue evidence="2">Leaf</tissue>
    </source>
</reference>
<dbReference type="Pfam" id="PF07734">
    <property type="entry name" value="FBA_1"/>
    <property type="match status" value="1"/>
</dbReference>
<evidence type="ECO:0000313" key="2">
    <source>
        <dbReference type="EMBL" id="KAL3833497.1"/>
    </source>
</evidence>
<dbReference type="Proteomes" id="UP001634393">
    <property type="component" value="Unassembled WGS sequence"/>
</dbReference>
<dbReference type="PANTHER" id="PTHR31672">
    <property type="entry name" value="BNACNNG10540D PROTEIN"/>
    <property type="match status" value="1"/>
</dbReference>
<feature type="domain" description="F-box" evidence="1">
    <location>
        <begin position="1"/>
        <end position="55"/>
    </location>
</feature>
<dbReference type="CDD" id="cd22157">
    <property type="entry name" value="F-box_AtFBW1-like"/>
    <property type="match status" value="1"/>
</dbReference>
<name>A0ABD3TAV2_9LAMI</name>
<accession>A0ABD3TAV2</accession>
<dbReference type="PANTHER" id="PTHR31672:SF13">
    <property type="entry name" value="F-BOX PROTEIN CPR30-LIKE"/>
    <property type="match status" value="1"/>
</dbReference>
<keyword evidence="3" id="KW-1185">Reference proteome</keyword>
<evidence type="ECO:0000313" key="3">
    <source>
        <dbReference type="Proteomes" id="UP001634393"/>
    </source>
</evidence>
<sequence length="380" mass="43706">MAIGRELPNDVMIQILMRLPVKSIVRFRSVSKHWCALLKSHSFANTHLCSQWRKNVLLVRRCLPPPGNDDVLSFHDPDSPELAEVSPNLSIPFLKGIKRRYNQPYQIEGVFLLGPCDGIVCIYHDDFIMLCNPALREFKRLPLCPFACPQGCYFDIQGHGFGNICTNDFKVVLLQDVDPDENYYDVHIMVNLYSSSTNSWKQIDGGESDATQLGYVSTLPYTQVFFNGACHWPACHQKPNYEVAILTFDLSTEALGWIEYPDISTERTNWLSLMVVNECLAVGWYCLGSEDPIDIWVMKEYGVRESWTKQFVIGPFIDNIYPVLPWKNEWVLMDENENKIDQLVTCSLSRNEIKRYQVYGQERTFSALIYQESLISLAQD</sequence>
<proteinExistence type="predicted"/>
<dbReference type="InterPro" id="IPR036047">
    <property type="entry name" value="F-box-like_dom_sf"/>
</dbReference>
<dbReference type="NCBIfam" id="TIGR01640">
    <property type="entry name" value="F_box_assoc_1"/>
    <property type="match status" value="1"/>
</dbReference>
<dbReference type="InterPro" id="IPR006527">
    <property type="entry name" value="F-box-assoc_dom_typ1"/>
</dbReference>
<comment type="caution">
    <text evidence="2">The sequence shown here is derived from an EMBL/GenBank/DDBJ whole genome shotgun (WGS) entry which is preliminary data.</text>
</comment>
<dbReference type="SMART" id="SM00256">
    <property type="entry name" value="FBOX"/>
    <property type="match status" value="1"/>
</dbReference>
<dbReference type="EMBL" id="JBJXBP010000004">
    <property type="protein sequence ID" value="KAL3833497.1"/>
    <property type="molecule type" value="Genomic_DNA"/>
</dbReference>
<protein>
    <recommendedName>
        <fullName evidence="1">F-box domain-containing protein</fullName>
    </recommendedName>
</protein>
<gene>
    <name evidence="2" type="ORF">ACJIZ3_008233</name>
</gene>